<proteinExistence type="predicted"/>
<evidence type="ECO:0000313" key="4">
    <source>
        <dbReference type="Proteomes" id="UP000251692"/>
    </source>
</evidence>
<evidence type="ECO:0000313" key="3">
    <source>
        <dbReference type="EMBL" id="RAU83446.1"/>
    </source>
</evidence>
<dbReference type="PANTHER" id="PTHR48081">
    <property type="entry name" value="AB HYDROLASE SUPERFAMILY PROTEIN C4A8.06C"/>
    <property type="match status" value="1"/>
</dbReference>
<dbReference type="Gene3D" id="3.40.50.1820">
    <property type="entry name" value="alpha/beta hydrolase"/>
    <property type="match status" value="1"/>
</dbReference>
<sequence length="259" mass="27778">MPTPAYDAQIKYGTEASQFGELRLPAGKGKFPVVVVVHGGCWLSAYNLQYMSHVSEALRKAGYATWNIEFRRVGETGGGWPGTFQDVAAGTDYLRELAKKYPLDLDRVAVIGHSAGGHLALWLAARTNLKQSSPLYSADPLPINGVVTLAGITDLKTYSEAEGSCNSAVEKLIGGSATQFPERYAEASPIELLPLQTPVRLVQGAKDPIVPVSQAESFATKAGNSAEVILLDQAGHFELVAPQSEGWPKIKKALDKLLN</sequence>
<dbReference type="AlphaFoldDB" id="A0A364RGY1"/>
<dbReference type="EMBL" id="QMDV01000002">
    <property type="protein sequence ID" value="RAU83446.1"/>
    <property type="molecule type" value="Genomic_DNA"/>
</dbReference>
<organism evidence="3 4">
    <name type="scientific">Pontibacter arcticus</name>
    <dbReference type="NCBI Taxonomy" id="2080288"/>
    <lineage>
        <taxon>Bacteria</taxon>
        <taxon>Pseudomonadati</taxon>
        <taxon>Bacteroidota</taxon>
        <taxon>Cytophagia</taxon>
        <taxon>Cytophagales</taxon>
        <taxon>Hymenobacteraceae</taxon>
        <taxon>Pontibacter</taxon>
    </lineage>
</organism>
<keyword evidence="1 3" id="KW-0378">Hydrolase</keyword>
<accession>A0A364RGY1</accession>
<evidence type="ECO:0000256" key="1">
    <source>
        <dbReference type="ARBA" id="ARBA00022801"/>
    </source>
</evidence>
<dbReference type="OrthoDB" id="9809549at2"/>
<dbReference type="InterPro" id="IPR050300">
    <property type="entry name" value="GDXG_lipolytic_enzyme"/>
</dbReference>
<reference evidence="3 4" key="1">
    <citation type="submission" date="2018-06" db="EMBL/GenBank/DDBJ databases">
        <authorList>
            <person name="Liu Z.-W."/>
        </authorList>
    </citation>
    <scope>NUCLEOTIDE SEQUENCE [LARGE SCALE GENOMIC DNA]</scope>
    <source>
        <strain evidence="3 4">2b14</strain>
    </source>
</reference>
<comment type="caution">
    <text evidence="3">The sequence shown here is derived from an EMBL/GenBank/DDBJ whole genome shotgun (WGS) entry which is preliminary data.</text>
</comment>
<protein>
    <submittedName>
        <fullName evidence="3">Alpha/beta hydrolase</fullName>
    </submittedName>
</protein>
<dbReference type="InterPro" id="IPR049492">
    <property type="entry name" value="BD-FAE-like_dom"/>
</dbReference>
<name>A0A364RGY1_9BACT</name>
<evidence type="ECO:0000259" key="2">
    <source>
        <dbReference type="Pfam" id="PF20434"/>
    </source>
</evidence>
<gene>
    <name evidence="3" type="ORF">DP923_06370</name>
</gene>
<dbReference type="InterPro" id="IPR029058">
    <property type="entry name" value="AB_hydrolase_fold"/>
</dbReference>
<dbReference type="SUPFAM" id="SSF53474">
    <property type="entry name" value="alpha/beta-Hydrolases"/>
    <property type="match status" value="1"/>
</dbReference>
<dbReference type="GO" id="GO:0016787">
    <property type="term" value="F:hydrolase activity"/>
    <property type="evidence" value="ECO:0007669"/>
    <property type="project" value="UniProtKB-KW"/>
</dbReference>
<dbReference type="Pfam" id="PF20434">
    <property type="entry name" value="BD-FAE"/>
    <property type="match status" value="1"/>
</dbReference>
<reference evidence="3 4" key="2">
    <citation type="submission" date="2018-07" db="EMBL/GenBank/DDBJ databases">
        <title>Pontibacter sp. 2b14 genomic sequence and assembly.</title>
        <authorList>
            <person name="Du Z.-J."/>
        </authorList>
    </citation>
    <scope>NUCLEOTIDE SEQUENCE [LARGE SCALE GENOMIC DNA]</scope>
    <source>
        <strain evidence="3 4">2b14</strain>
    </source>
</reference>
<keyword evidence="4" id="KW-1185">Reference proteome</keyword>
<feature type="domain" description="BD-FAE-like" evidence="2">
    <location>
        <begin position="26"/>
        <end position="221"/>
    </location>
</feature>
<dbReference type="Proteomes" id="UP000251692">
    <property type="component" value="Unassembled WGS sequence"/>
</dbReference>